<dbReference type="Gene3D" id="2.60.40.10">
    <property type="entry name" value="Immunoglobulins"/>
    <property type="match status" value="1"/>
</dbReference>
<dbReference type="EMBL" id="VFSH01000023">
    <property type="protein sequence ID" value="TPE36887.1"/>
    <property type="molecule type" value="Genomic_DNA"/>
</dbReference>
<organism evidence="9 10">
    <name type="scientific">Streptococcus shenyangsis</name>
    <dbReference type="NCBI Taxonomy" id="2589786"/>
    <lineage>
        <taxon>Bacteria</taxon>
        <taxon>Bacillati</taxon>
        <taxon>Bacillota</taxon>
        <taxon>Bacilli</taxon>
        <taxon>Lactobacillales</taxon>
        <taxon>Streptococcaceae</taxon>
        <taxon>Streptococcus</taxon>
    </lineage>
</organism>
<evidence type="ECO:0000256" key="5">
    <source>
        <dbReference type="SAM" id="MobiDB-lite"/>
    </source>
</evidence>
<gene>
    <name evidence="9" type="ORF">FJR77_10105</name>
</gene>
<feature type="region of interest" description="Disordered" evidence="5">
    <location>
        <begin position="117"/>
        <end position="158"/>
    </location>
</feature>
<feature type="compositionally biased region" description="Basic and acidic residues" evidence="5">
    <location>
        <begin position="462"/>
        <end position="477"/>
    </location>
</feature>
<evidence type="ECO:0000259" key="6">
    <source>
        <dbReference type="Pfam" id="PF08428"/>
    </source>
</evidence>
<feature type="compositionally biased region" description="Polar residues" evidence="5">
    <location>
        <begin position="223"/>
        <end position="236"/>
    </location>
</feature>
<feature type="compositionally biased region" description="Basic and acidic residues" evidence="5">
    <location>
        <begin position="87"/>
        <end position="103"/>
    </location>
</feature>
<evidence type="ECO:0000256" key="4">
    <source>
        <dbReference type="ARBA" id="ARBA00022837"/>
    </source>
</evidence>
<dbReference type="InterPro" id="IPR041498">
    <property type="entry name" value="Big_6"/>
</dbReference>
<feature type="compositionally biased region" description="Polar residues" evidence="5">
    <location>
        <begin position="138"/>
        <end position="147"/>
    </location>
</feature>
<evidence type="ECO:0000313" key="10">
    <source>
        <dbReference type="Proteomes" id="UP000315907"/>
    </source>
</evidence>
<keyword evidence="3" id="KW-0732">Signal</keyword>
<dbReference type="Pfam" id="PF18884">
    <property type="entry name" value="TSP3_bac"/>
    <property type="match status" value="2"/>
</dbReference>
<evidence type="ECO:0000313" key="9">
    <source>
        <dbReference type="EMBL" id="TPE36887.1"/>
    </source>
</evidence>
<dbReference type="Pfam" id="PF18938">
    <property type="entry name" value="aRib"/>
    <property type="match status" value="1"/>
</dbReference>
<feature type="domain" description="Rib" evidence="6">
    <location>
        <begin position="137"/>
        <end position="212"/>
    </location>
</feature>
<comment type="subcellular location">
    <subcellularLocation>
        <location evidence="1">Secreted</location>
    </subcellularLocation>
</comment>
<dbReference type="Pfam" id="PF17936">
    <property type="entry name" value="Big_6"/>
    <property type="match status" value="1"/>
</dbReference>
<keyword evidence="4" id="KW-0106">Calcium</keyword>
<dbReference type="InterPro" id="IPR013783">
    <property type="entry name" value="Ig-like_fold"/>
</dbReference>
<dbReference type="Gene3D" id="3.10.20.890">
    <property type="match status" value="2"/>
</dbReference>
<evidence type="ECO:0000256" key="2">
    <source>
        <dbReference type="ARBA" id="ARBA00022525"/>
    </source>
</evidence>
<feature type="compositionally biased region" description="Basic and acidic residues" evidence="5">
    <location>
        <begin position="383"/>
        <end position="454"/>
    </location>
</feature>
<feature type="domain" description="Atypical Rib" evidence="8">
    <location>
        <begin position="46"/>
        <end position="133"/>
    </location>
</feature>
<dbReference type="InterPro" id="IPR059100">
    <property type="entry name" value="TSP3_bac"/>
</dbReference>
<keyword evidence="2" id="KW-0964">Secreted</keyword>
<dbReference type="InterPro" id="IPR012706">
    <property type="entry name" value="Rib_alpha_Esp_rpt"/>
</dbReference>
<feature type="domain" description="Bacterial Ig" evidence="7">
    <location>
        <begin position="482"/>
        <end position="542"/>
    </location>
</feature>
<dbReference type="NCBIfam" id="TIGR02331">
    <property type="entry name" value="rib_alpha"/>
    <property type="match status" value="3"/>
</dbReference>
<evidence type="ECO:0000259" key="8">
    <source>
        <dbReference type="Pfam" id="PF18938"/>
    </source>
</evidence>
<feature type="compositionally biased region" description="Basic and acidic residues" evidence="5">
    <location>
        <begin position="249"/>
        <end position="272"/>
    </location>
</feature>
<reference evidence="9 10" key="1">
    <citation type="submission" date="2019-06" db="EMBL/GenBank/DDBJ databases">
        <authorList>
            <person name="Xiao C."/>
            <person name="Li X."/>
            <person name="Sun Y."/>
            <person name="Liu D."/>
        </authorList>
    </citation>
    <scope>NUCLEOTIDE SEQUENCE [LARGE SCALE GENOMIC DNA]</scope>
    <source>
        <strain evidence="9 10">D19</strain>
    </source>
</reference>
<evidence type="ECO:0000256" key="3">
    <source>
        <dbReference type="ARBA" id="ARBA00022729"/>
    </source>
</evidence>
<evidence type="ECO:0000256" key="1">
    <source>
        <dbReference type="ARBA" id="ARBA00004613"/>
    </source>
</evidence>
<feature type="region of interest" description="Disordered" evidence="5">
    <location>
        <begin position="197"/>
        <end position="547"/>
    </location>
</feature>
<feature type="domain" description="Rib" evidence="6">
    <location>
        <begin position="301"/>
        <end position="376"/>
    </location>
</feature>
<feature type="region of interest" description="Disordered" evidence="5">
    <location>
        <begin position="82"/>
        <end position="103"/>
    </location>
</feature>
<dbReference type="Proteomes" id="UP000315907">
    <property type="component" value="Unassembled WGS sequence"/>
</dbReference>
<feature type="domain" description="Rib" evidence="6">
    <location>
        <begin position="219"/>
        <end position="294"/>
    </location>
</feature>
<feature type="compositionally biased region" description="Basic and acidic residues" evidence="5">
    <location>
        <begin position="331"/>
        <end position="354"/>
    </location>
</feature>
<sequence>MALGWRYATATDKDGAFIENKAVGSSTATDPGAFRVMLKGQTQKYDIATPTEKVTVADPANVTDADLAKIKEKLQLEYSQNNDDANLADKKGTPVADKDAKIQSVTKDDKGNLVVTYKDGSQDKKPLSEFVTKETTDAGKNTPTAKPQTVKVGDKPKAEDSIKNLKELPKGTKVAFKDPVDTATPGEKDATVVVTYPDGSKEEVPVKVTVKDPSSAPTDADKNTPTGKPQTVNKGTTPKAEDSIGNVKDLPKGTKVAFKDPVDTATPGEKDATVVVTYPDGSKEEVPVKVTVKDPSSAPTDADKNTPTGKPQTVNKGTTPKAEDSIGNVKDLPKGTKVAFKDPVDTATPGEKDATVVVTYPDGSKEEVPVKVTVKDPSSPEDPTTKDTDGDGVTDKEEVEKGTDPKDPNSKPESKPEEPATKDTDGDGVTDKEEVEKGTDPKDPNSKPESKPEDPATADTKAPAKPEIKTDLTDKAGTKTPVEVTAEPGSKVELFDKDGNKLGEGVADENGKATITPTKELPAGDVTAKATDPAGNVSEPSTPEKAT</sequence>
<accession>A0ABY2YED7</accession>
<dbReference type="Gene3D" id="2.60.40.3600">
    <property type="match status" value="2"/>
</dbReference>
<keyword evidence="10" id="KW-1185">Reference proteome</keyword>
<dbReference type="InterPro" id="IPR044024">
    <property type="entry name" value="aRib"/>
</dbReference>
<comment type="caution">
    <text evidence="9">The sequence shown here is derived from an EMBL/GenBank/DDBJ whole genome shotgun (WGS) entry which is preliminary data.</text>
</comment>
<proteinExistence type="predicted"/>
<name>A0ABY2YED7_9STRE</name>
<evidence type="ECO:0000259" key="7">
    <source>
        <dbReference type="Pfam" id="PF17936"/>
    </source>
</evidence>
<evidence type="ECO:0008006" key="11">
    <source>
        <dbReference type="Google" id="ProtNLM"/>
    </source>
</evidence>
<feature type="compositionally biased region" description="Polar residues" evidence="5">
    <location>
        <begin position="305"/>
        <end position="318"/>
    </location>
</feature>
<feature type="compositionally biased region" description="Basic and acidic residues" evidence="5">
    <location>
        <begin position="120"/>
        <end position="137"/>
    </location>
</feature>
<dbReference type="InterPro" id="IPR059115">
    <property type="entry name" value="Rib"/>
</dbReference>
<dbReference type="Pfam" id="PF08428">
    <property type="entry name" value="Rib"/>
    <property type="match status" value="3"/>
</dbReference>
<protein>
    <recommendedName>
        <fullName evidence="11">YSIRK signal domain/LPXTG anchor domain surface protein</fullName>
    </recommendedName>
</protein>
<feature type="non-terminal residue" evidence="9">
    <location>
        <position position="547"/>
    </location>
</feature>